<proteinExistence type="predicted"/>
<accession>A0A7X5LI96</accession>
<protein>
    <recommendedName>
        <fullName evidence="6">Flagellar biosynthesis protein FlgT</fullName>
    </recommendedName>
</protein>
<dbReference type="AlphaFoldDB" id="A0A7X5LI96"/>
<dbReference type="Pfam" id="PF16539">
    <property type="entry name" value="FlgT_M"/>
    <property type="match status" value="1"/>
</dbReference>
<dbReference type="Gene3D" id="3.30.1660.40">
    <property type="entry name" value="FlgT, N-terminal domain"/>
    <property type="match status" value="1"/>
</dbReference>
<organism evidence="4 5">
    <name type="scientific">Alteromonas profundi</name>
    <dbReference type="NCBI Taxonomy" id="2696062"/>
    <lineage>
        <taxon>Bacteria</taxon>
        <taxon>Pseudomonadati</taxon>
        <taxon>Pseudomonadota</taxon>
        <taxon>Gammaproteobacteria</taxon>
        <taxon>Alteromonadales</taxon>
        <taxon>Alteromonadaceae</taxon>
        <taxon>Alteromonas/Salinimonas group</taxon>
        <taxon>Alteromonas</taxon>
    </lineage>
</organism>
<evidence type="ECO:0008006" key="6">
    <source>
        <dbReference type="Google" id="ProtNLM"/>
    </source>
</evidence>
<feature type="domain" description="Flagellar assembly protein T middle" evidence="2">
    <location>
        <begin position="108"/>
        <end position="256"/>
    </location>
</feature>
<keyword evidence="5" id="KW-1185">Reference proteome</keyword>
<comment type="caution">
    <text evidence="4">The sequence shown here is derived from an EMBL/GenBank/DDBJ whole genome shotgun (WGS) entry which is preliminary data.</text>
</comment>
<feature type="domain" description="Flagellar assembly protein T C-terminal" evidence="1">
    <location>
        <begin position="302"/>
        <end position="376"/>
    </location>
</feature>
<evidence type="ECO:0000259" key="1">
    <source>
        <dbReference type="Pfam" id="PF16538"/>
    </source>
</evidence>
<dbReference type="Gene3D" id="2.40.10.410">
    <property type="entry name" value="FlgT, C-terminal domain"/>
    <property type="match status" value="1"/>
</dbReference>
<reference evidence="4 5" key="1">
    <citation type="submission" date="2020-01" db="EMBL/GenBank/DDBJ databases">
        <authorList>
            <person name="Chen J."/>
            <person name="Zhu S."/>
            <person name="Yang J."/>
        </authorList>
    </citation>
    <scope>NUCLEOTIDE SEQUENCE [LARGE SCALE GENOMIC DNA]</scope>
    <source>
        <strain evidence="4 5">345S023</strain>
    </source>
</reference>
<name>A0A7X5LI96_9ALTE</name>
<dbReference type="Proteomes" id="UP000470213">
    <property type="component" value="Unassembled WGS sequence"/>
</dbReference>
<dbReference type="Pfam" id="PF16548">
    <property type="entry name" value="FlgT_N"/>
    <property type="match status" value="1"/>
</dbReference>
<dbReference type="Pfam" id="PF16538">
    <property type="entry name" value="FlgT_C"/>
    <property type="match status" value="1"/>
</dbReference>
<gene>
    <name evidence="4" type="ORF">GTH32_01290</name>
</gene>
<dbReference type="InterPro" id="IPR032370">
    <property type="entry name" value="FlgT_N"/>
</dbReference>
<sequence>MALICLVLLPVGQTYAVWYEAKGQAVIQKGNKQKARRDATEEALKQALLFAGASVNSVQQLTNGLLKSESITISSTGEVEQLELVDEVWHADYVTVTVRADIFARGKTCSASDYPKQFATSYFMVENRQHLLDGKLDNFEQAFTRELARQMAVQTSTLSLPFIAPYTTQWAAPTAAENARELARQGNTQFVIIGRLGDLSVHREPSSALAFWKQEDASRYFSMDITVFDGLNGGELFHRTYTTQSDWPFDRFSDLDSLSASFWHTDYGNAIKKEMGSFIADIKEVTACQPLTGRVLSTSNGNLTVSLGRDNEVMPNDELYIYRTMEVIDSRGQRYLQYNVYPGVFTVEQAYGSTSSVRHKDTGFAINVQENDFVIKK</sequence>
<evidence type="ECO:0000313" key="5">
    <source>
        <dbReference type="Proteomes" id="UP000470213"/>
    </source>
</evidence>
<dbReference type="InterPro" id="IPR038165">
    <property type="entry name" value="FlgT_C_sf"/>
</dbReference>
<dbReference type="InterPro" id="IPR038180">
    <property type="entry name" value="FlgT_N_sf"/>
</dbReference>
<dbReference type="InterPro" id="IPR032388">
    <property type="entry name" value="FlgT_C"/>
</dbReference>
<dbReference type="EMBL" id="JAAAWN010000001">
    <property type="protein sequence ID" value="NDV89828.1"/>
    <property type="molecule type" value="Genomic_DNA"/>
</dbReference>
<evidence type="ECO:0000259" key="2">
    <source>
        <dbReference type="Pfam" id="PF16539"/>
    </source>
</evidence>
<dbReference type="Gene3D" id="3.40.50.10610">
    <property type="entry name" value="ABC-type transport auxiliary lipoprotein component"/>
    <property type="match status" value="1"/>
</dbReference>
<dbReference type="InterPro" id="IPR032386">
    <property type="entry name" value="FlgT_M"/>
</dbReference>
<evidence type="ECO:0000259" key="3">
    <source>
        <dbReference type="Pfam" id="PF16548"/>
    </source>
</evidence>
<feature type="domain" description="Flagellar assembly protein T N-terminal" evidence="3">
    <location>
        <begin position="18"/>
        <end position="103"/>
    </location>
</feature>
<evidence type="ECO:0000313" key="4">
    <source>
        <dbReference type="EMBL" id="NDV89828.1"/>
    </source>
</evidence>